<evidence type="ECO:0000259" key="1">
    <source>
        <dbReference type="Pfam" id="PF12937"/>
    </source>
</evidence>
<protein>
    <recommendedName>
        <fullName evidence="1">F-box domain-containing protein</fullName>
    </recommendedName>
</protein>
<feature type="domain" description="F-box" evidence="1">
    <location>
        <begin position="60"/>
        <end position="99"/>
    </location>
</feature>
<dbReference type="Pfam" id="PF12937">
    <property type="entry name" value="F-box-like"/>
    <property type="match status" value="1"/>
</dbReference>
<accession>A0AAE8SGZ4</accession>
<comment type="caution">
    <text evidence="2">The sequence shown here is derived from an EMBL/GenBank/DDBJ whole genome shotgun (WGS) entry which is preliminary data.</text>
</comment>
<dbReference type="AlphaFoldDB" id="A0AAE8SGZ4"/>
<name>A0AAE8SGZ4_9HYPO</name>
<dbReference type="Proteomes" id="UP001187734">
    <property type="component" value="Unassembled WGS sequence"/>
</dbReference>
<proteinExistence type="predicted"/>
<reference evidence="2" key="1">
    <citation type="submission" date="2018-03" db="EMBL/GenBank/DDBJ databases">
        <authorList>
            <person name="Guldener U."/>
        </authorList>
    </citation>
    <scope>NUCLEOTIDE SEQUENCE</scope>
</reference>
<dbReference type="SUPFAM" id="SSF48403">
    <property type="entry name" value="Ankyrin repeat"/>
    <property type="match status" value="1"/>
</dbReference>
<dbReference type="InterPro" id="IPR001810">
    <property type="entry name" value="F-box_dom"/>
</dbReference>
<organism evidence="2 3">
    <name type="scientific">Fusarium torulosum</name>
    <dbReference type="NCBI Taxonomy" id="33205"/>
    <lineage>
        <taxon>Eukaryota</taxon>
        <taxon>Fungi</taxon>
        <taxon>Dikarya</taxon>
        <taxon>Ascomycota</taxon>
        <taxon>Pezizomycotina</taxon>
        <taxon>Sordariomycetes</taxon>
        <taxon>Hypocreomycetidae</taxon>
        <taxon>Hypocreales</taxon>
        <taxon>Nectriaceae</taxon>
        <taxon>Fusarium</taxon>
    </lineage>
</organism>
<dbReference type="InterPro" id="IPR036770">
    <property type="entry name" value="Ankyrin_rpt-contain_sf"/>
</dbReference>
<dbReference type="InterPro" id="IPR036047">
    <property type="entry name" value="F-box-like_dom_sf"/>
</dbReference>
<sequence>MFQLPPSVNKPHSRPNIQTVHLLIADVSSHHSSYSPLLVLTQTCQRKATCHLYNPPLIASSLPPEILLKIILYLLFSHASALARTSKTLYIILNHELYTQCKHINWYPLSSTTNTHTLQRCLEANAPIDFHWPDGIDSGTLYLAPGWRPLRQAIDKYLVGVVKWLLAHGADPNETSEEKRLLSFREPPLALAFRRGHGSVEKALPAREMLFALCEAGADLTKVELGAAEERRLKPCDLMEVISVCIGGSEINDSGMK</sequence>
<dbReference type="Gene3D" id="1.25.40.20">
    <property type="entry name" value="Ankyrin repeat-containing domain"/>
    <property type="match status" value="1"/>
</dbReference>
<gene>
    <name evidence="2" type="ORF">FTOL_05271</name>
</gene>
<evidence type="ECO:0000313" key="2">
    <source>
        <dbReference type="EMBL" id="SPJ75540.1"/>
    </source>
</evidence>
<keyword evidence="3" id="KW-1185">Reference proteome</keyword>
<dbReference type="EMBL" id="ONZP01000169">
    <property type="protein sequence ID" value="SPJ75540.1"/>
    <property type="molecule type" value="Genomic_DNA"/>
</dbReference>
<evidence type="ECO:0000313" key="3">
    <source>
        <dbReference type="Proteomes" id="UP001187734"/>
    </source>
</evidence>
<dbReference type="SUPFAM" id="SSF81383">
    <property type="entry name" value="F-box domain"/>
    <property type="match status" value="1"/>
</dbReference>